<evidence type="ECO:0000256" key="1">
    <source>
        <dbReference type="SAM" id="MobiDB-lite"/>
    </source>
</evidence>
<evidence type="ECO:0000313" key="3">
    <source>
        <dbReference type="Proteomes" id="UP000625711"/>
    </source>
</evidence>
<dbReference type="InterPro" id="IPR019410">
    <property type="entry name" value="Methyltransf_16"/>
</dbReference>
<dbReference type="OrthoDB" id="46564at2759"/>
<keyword evidence="3" id="KW-1185">Reference proteome</keyword>
<reference evidence="2" key="1">
    <citation type="submission" date="2020-08" db="EMBL/GenBank/DDBJ databases">
        <title>Genome sequencing and assembly of the red palm weevil Rhynchophorus ferrugineus.</title>
        <authorList>
            <person name="Dias G.B."/>
            <person name="Bergman C.M."/>
            <person name="Manee M."/>
        </authorList>
    </citation>
    <scope>NUCLEOTIDE SEQUENCE</scope>
    <source>
        <strain evidence="2">AA-2017</strain>
        <tissue evidence="2">Whole larva</tissue>
    </source>
</reference>
<name>A0A834I2Z7_RHYFE</name>
<dbReference type="AlphaFoldDB" id="A0A834I2Z7"/>
<dbReference type="SUPFAM" id="SSF53335">
    <property type="entry name" value="S-adenosyl-L-methionine-dependent methyltransferases"/>
    <property type="match status" value="1"/>
</dbReference>
<feature type="region of interest" description="Disordered" evidence="1">
    <location>
        <begin position="52"/>
        <end position="78"/>
    </location>
</feature>
<dbReference type="EMBL" id="JAACXV010013595">
    <property type="protein sequence ID" value="KAF7273009.1"/>
    <property type="molecule type" value="Genomic_DNA"/>
</dbReference>
<gene>
    <name evidence="2" type="ORF">GWI33_014246</name>
</gene>
<sequence length="353" mass="39634">MSPRHWTVPGLIGTRPPAEMRAGPLCLAAVAAATIISSAMCSISERLSPSSQFKQRPFRRSTLTAAAEGKSKGRNKDMDDTCYEVSSELYEEHDYSSKSKPTVDPKNVVSTFSFALPKYSIQDSDGDHILPRRKTGHGESIEIEHSYSTSLKLVGLQVWRGALLLSDWLLHYGQTLSGNDYILELGSGVGLTSIIASMFCPVICTDINRGEIFSLIKGNVARNKHVVRYPINVQELDFKADNLSENIISILPKVTIVLAADVIYDDHLTEAFVKTVQKLMDIPPKRTLYVALEKRYVFTIRDCDTSAPCYDYFTERLATLTNLNVEQLDTDFPQYFLYEKVKELVLWKITSKF</sequence>
<dbReference type="GO" id="GO:0008276">
    <property type="term" value="F:protein methyltransferase activity"/>
    <property type="evidence" value="ECO:0007669"/>
    <property type="project" value="InterPro"/>
</dbReference>
<feature type="compositionally biased region" description="Basic and acidic residues" evidence="1">
    <location>
        <begin position="69"/>
        <end position="78"/>
    </location>
</feature>
<dbReference type="GO" id="GO:0005634">
    <property type="term" value="C:nucleus"/>
    <property type="evidence" value="ECO:0007669"/>
    <property type="project" value="TreeGrafter"/>
</dbReference>
<evidence type="ECO:0008006" key="4">
    <source>
        <dbReference type="Google" id="ProtNLM"/>
    </source>
</evidence>
<dbReference type="PANTHER" id="PTHR23108">
    <property type="entry name" value="METHYLTRANSFERASE-RELATED"/>
    <property type="match status" value="1"/>
</dbReference>
<protein>
    <recommendedName>
        <fullName evidence="4">Methyltransferase-like protein 22</fullName>
    </recommendedName>
</protein>
<dbReference type="InterPro" id="IPR038899">
    <property type="entry name" value="METTL22"/>
</dbReference>
<comment type="caution">
    <text evidence="2">The sequence shown here is derived from an EMBL/GenBank/DDBJ whole genome shotgun (WGS) entry which is preliminary data.</text>
</comment>
<dbReference type="Proteomes" id="UP000625711">
    <property type="component" value="Unassembled WGS sequence"/>
</dbReference>
<dbReference type="PANTHER" id="PTHR23108:SF0">
    <property type="entry name" value="METHYLTRANSFERASE-LIKE PROTEIN 22"/>
    <property type="match status" value="1"/>
</dbReference>
<dbReference type="Pfam" id="PF10294">
    <property type="entry name" value="Methyltransf_16"/>
    <property type="match status" value="1"/>
</dbReference>
<dbReference type="Gene3D" id="3.40.50.150">
    <property type="entry name" value="Vaccinia Virus protein VP39"/>
    <property type="match status" value="1"/>
</dbReference>
<organism evidence="2 3">
    <name type="scientific">Rhynchophorus ferrugineus</name>
    <name type="common">Red palm weevil</name>
    <name type="synonym">Curculio ferrugineus</name>
    <dbReference type="NCBI Taxonomy" id="354439"/>
    <lineage>
        <taxon>Eukaryota</taxon>
        <taxon>Metazoa</taxon>
        <taxon>Ecdysozoa</taxon>
        <taxon>Arthropoda</taxon>
        <taxon>Hexapoda</taxon>
        <taxon>Insecta</taxon>
        <taxon>Pterygota</taxon>
        <taxon>Neoptera</taxon>
        <taxon>Endopterygota</taxon>
        <taxon>Coleoptera</taxon>
        <taxon>Polyphaga</taxon>
        <taxon>Cucujiformia</taxon>
        <taxon>Curculionidae</taxon>
        <taxon>Dryophthorinae</taxon>
        <taxon>Rhynchophorus</taxon>
    </lineage>
</organism>
<accession>A0A834I2Z7</accession>
<proteinExistence type="predicted"/>
<dbReference type="InterPro" id="IPR029063">
    <property type="entry name" value="SAM-dependent_MTases_sf"/>
</dbReference>
<evidence type="ECO:0000313" key="2">
    <source>
        <dbReference type="EMBL" id="KAF7273009.1"/>
    </source>
</evidence>